<feature type="region of interest" description="Disordered" evidence="1">
    <location>
        <begin position="1"/>
        <end position="30"/>
    </location>
</feature>
<sequence length="258" mass="29216">MTLFSFKSSKALSKSTKPAPSAPSTATANGLPPSAASDVYADIPAQSLRYWPLEASKREIRVLQVHRGWKSDPMICKLYPVSLLDEPRPMYETVSYCWGDTSSTTPVKIEVNGVVVAINASAADAIHRIRTPLTDRWIWIDAICINQNDKDERNHQVALMAKIYKGAFKNVVWLGNDDEDFGEYINQEMNRALADFRSHSRAFVDIYTMTHDNMELKRDGTVADRNIDFKALAYLFDSPWFGRLWVGMTPWNYSILQG</sequence>
<accession>M3AKG1</accession>
<name>M3AKG1_PSEFD</name>
<dbReference type="PANTHER" id="PTHR24148:SF73">
    <property type="entry name" value="HET DOMAIN PROTEIN (AFU_ORTHOLOGUE AFUA_8G01020)"/>
    <property type="match status" value="1"/>
</dbReference>
<dbReference type="EMBL" id="KB446557">
    <property type="protein sequence ID" value="EME85071.1"/>
    <property type="molecule type" value="Genomic_DNA"/>
</dbReference>
<feature type="domain" description="Heterokaryon incompatibility" evidence="2">
    <location>
        <begin position="91"/>
        <end position="246"/>
    </location>
</feature>
<protein>
    <recommendedName>
        <fullName evidence="2">Heterokaryon incompatibility domain-containing protein</fullName>
    </recommendedName>
</protein>
<keyword evidence="4" id="KW-1185">Reference proteome</keyword>
<dbReference type="Pfam" id="PF06985">
    <property type="entry name" value="HET"/>
    <property type="match status" value="1"/>
</dbReference>
<evidence type="ECO:0000256" key="1">
    <source>
        <dbReference type="SAM" id="MobiDB-lite"/>
    </source>
</evidence>
<dbReference type="Proteomes" id="UP000016932">
    <property type="component" value="Unassembled WGS sequence"/>
</dbReference>
<organism evidence="3 4">
    <name type="scientific">Pseudocercospora fijiensis (strain CIRAD86)</name>
    <name type="common">Black leaf streak disease fungus</name>
    <name type="synonym">Mycosphaerella fijiensis</name>
    <dbReference type="NCBI Taxonomy" id="383855"/>
    <lineage>
        <taxon>Eukaryota</taxon>
        <taxon>Fungi</taxon>
        <taxon>Dikarya</taxon>
        <taxon>Ascomycota</taxon>
        <taxon>Pezizomycotina</taxon>
        <taxon>Dothideomycetes</taxon>
        <taxon>Dothideomycetidae</taxon>
        <taxon>Mycosphaerellales</taxon>
        <taxon>Mycosphaerellaceae</taxon>
        <taxon>Pseudocercospora</taxon>
    </lineage>
</organism>
<gene>
    <name evidence="3" type="ORF">MYCFIDRAFT_41460</name>
</gene>
<feature type="compositionally biased region" description="Low complexity" evidence="1">
    <location>
        <begin position="1"/>
        <end position="28"/>
    </location>
</feature>
<evidence type="ECO:0000259" key="2">
    <source>
        <dbReference type="Pfam" id="PF06985"/>
    </source>
</evidence>
<dbReference type="InterPro" id="IPR052895">
    <property type="entry name" value="HetReg/Transcr_Mod"/>
</dbReference>
<dbReference type="KEGG" id="pfj:MYCFIDRAFT_41460"/>
<reference evidence="3 4" key="1">
    <citation type="journal article" date="2012" name="PLoS Pathog.">
        <title>Diverse lifestyles and strategies of plant pathogenesis encoded in the genomes of eighteen Dothideomycetes fungi.</title>
        <authorList>
            <person name="Ohm R.A."/>
            <person name="Feau N."/>
            <person name="Henrissat B."/>
            <person name="Schoch C.L."/>
            <person name="Horwitz B.A."/>
            <person name="Barry K.W."/>
            <person name="Condon B.J."/>
            <person name="Copeland A.C."/>
            <person name="Dhillon B."/>
            <person name="Glaser F."/>
            <person name="Hesse C.N."/>
            <person name="Kosti I."/>
            <person name="LaButti K."/>
            <person name="Lindquist E.A."/>
            <person name="Lucas S."/>
            <person name="Salamov A.A."/>
            <person name="Bradshaw R.E."/>
            <person name="Ciuffetti L."/>
            <person name="Hamelin R.C."/>
            <person name="Kema G.H.J."/>
            <person name="Lawrence C."/>
            <person name="Scott J.A."/>
            <person name="Spatafora J.W."/>
            <person name="Turgeon B.G."/>
            <person name="de Wit P.J.G.M."/>
            <person name="Zhong S."/>
            <person name="Goodwin S.B."/>
            <person name="Grigoriev I.V."/>
        </authorList>
    </citation>
    <scope>NUCLEOTIDE SEQUENCE [LARGE SCALE GENOMIC DNA]</scope>
    <source>
        <strain evidence="3 4">CIRAD86</strain>
    </source>
</reference>
<dbReference type="VEuPathDB" id="FungiDB:MYCFIDRAFT_41460"/>
<dbReference type="AlphaFoldDB" id="M3AKG1"/>
<dbReference type="eggNOG" id="ENOG502SIQP">
    <property type="taxonomic scope" value="Eukaryota"/>
</dbReference>
<dbReference type="InterPro" id="IPR010730">
    <property type="entry name" value="HET"/>
</dbReference>
<dbReference type="GeneID" id="19339412"/>
<dbReference type="HOGENOM" id="CLU_004184_6_0_1"/>
<dbReference type="RefSeq" id="XP_007924204.1">
    <property type="nucleotide sequence ID" value="XM_007926013.1"/>
</dbReference>
<dbReference type="PANTHER" id="PTHR24148">
    <property type="entry name" value="ANKYRIN REPEAT DOMAIN-CONTAINING PROTEIN 39 HOMOLOG-RELATED"/>
    <property type="match status" value="1"/>
</dbReference>
<evidence type="ECO:0000313" key="4">
    <source>
        <dbReference type="Proteomes" id="UP000016932"/>
    </source>
</evidence>
<evidence type="ECO:0000313" key="3">
    <source>
        <dbReference type="EMBL" id="EME85071.1"/>
    </source>
</evidence>
<proteinExistence type="predicted"/>
<dbReference type="OrthoDB" id="3647238at2759"/>